<comment type="caution">
    <text evidence="1">The sequence shown here is derived from an EMBL/GenBank/DDBJ whole genome shotgun (WGS) entry which is preliminary data.</text>
</comment>
<accession>A0ABW5R0K5</accession>
<name>A0ABW5R0K5_9BACL</name>
<evidence type="ECO:0000313" key="1">
    <source>
        <dbReference type="EMBL" id="MFD2661996.1"/>
    </source>
</evidence>
<reference evidence="2" key="1">
    <citation type="journal article" date="2019" name="Int. J. Syst. Evol. Microbiol.">
        <title>The Global Catalogue of Microorganisms (GCM) 10K type strain sequencing project: providing services to taxonomists for standard genome sequencing and annotation.</title>
        <authorList>
            <consortium name="The Broad Institute Genomics Platform"/>
            <consortium name="The Broad Institute Genome Sequencing Center for Infectious Disease"/>
            <person name="Wu L."/>
            <person name="Ma J."/>
        </authorList>
    </citation>
    <scope>NUCLEOTIDE SEQUENCE [LARGE SCALE GENOMIC DNA]</scope>
    <source>
        <strain evidence="2">TISTR 1827</strain>
    </source>
</reference>
<proteinExistence type="predicted"/>
<dbReference type="RefSeq" id="WP_379275645.1">
    <property type="nucleotide sequence ID" value="NZ_JBHUGT010000029.1"/>
</dbReference>
<dbReference type="Proteomes" id="UP001597493">
    <property type="component" value="Unassembled WGS sequence"/>
</dbReference>
<dbReference type="EMBL" id="JBHUMY010000020">
    <property type="protein sequence ID" value="MFD2661996.1"/>
    <property type="molecule type" value="Genomic_DNA"/>
</dbReference>
<protein>
    <submittedName>
        <fullName evidence="1">Uncharacterized protein</fullName>
    </submittedName>
</protein>
<sequence>MEEKSVDFHLQQALSHLEIAIKQSVSLILEHREDKAAIGKRWEQFLGTFLNLVREKGKQSRLNLLSLISFPRIR</sequence>
<keyword evidence="2" id="KW-1185">Reference proteome</keyword>
<gene>
    <name evidence="1" type="ORF">ACFSW5_17205</name>
</gene>
<organism evidence="1 2">
    <name type="scientific">Paenibacillus thailandensis</name>
    <dbReference type="NCBI Taxonomy" id="393250"/>
    <lineage>
        <taxon>Bacteria</taxon>
        <taxon>Bacillati</taxon>
        <taxon>Bacillota</taxon>
        <taxon>Bacilli</taxon>
        <taxon>Bacillales</taxon>
        <taxon>Paenibacillaceae</taxon>
        <taxon>Paenibacillus</taxon>
    </lineage>
</organism>
<evidence type="ECO:0000313" key="2">
    <source>
        <dbReference type="Proteomes" id="UP001597493"/>
    </source>
</evidence>